<keyword evidence="2" id="KW-0597">Phosphoprotein</keyword>
<dbReference type="GO" id="GO:0050832">
    <property type="term" value="P:defense response to fungus"/>
    <property type="evidence" value="ECO:0007669"/>
    <property type="project" value="InterPro"/>
</dbReference>
<dbReference type="PROSITE" id="PS51138">
    <property type="entry name" value="ENT"/>
    <property type="match status" value="1"/>
</dbReference>
<dbReference type="SMART" id="SM01191">
    <property type="entry name" value="ENT"/>
    <property type="match status" value="1"/>
</dbReference>
<evidence type="ECO:0000259" key="7">
    <source>
        <dbReference type="PROSITE" id="PS51138"/>
    </source>
</evidence>
<evidence type="ECO:0000256" key="1">
    <source>
        <dbReference type="ARBA" id="ARBA00004123"/>
    </source>
</evidence>
<feature type="region of interest" description="Disordered" evidence="6">
    <location>
        <begin position="178"/>
        <end position="202"/>
    </location>
</feature>
<dbReference type="GO" id="GO:0005634">
    <property type="term" value="C:nucleus"/>
    <property type="evidence" value="ECO:0007669"/>
    <property type="project" value="UniProtKB-SubCell"/>
</dbReference>
<evidence type="ECO:0000313" key="9">
    <source>
        <dbReference type="Proteomes" id="UP000639772"/>
    </source>
</evidence>
<dbReference type="CDD" id="cd20404">
    <property type="entry name" value="Tudor_Agenet_AtEML-like"/>
    <property type="match status" value="1"/>
</dbReference>
<sequence>MEYDPSDSSGTADDLLPSHQTRSARGGQLTGNGRTIVGGFPYTRVQNDMENQIHQLEQEAYIAVLRAFKAQSDAITWEKESLITELRKELRVPDDEHRDLLSRVNADEVIRQIREWRQCCGLQSSFLNNAQPNHDMVPSPTVSASRKRQKTSQAVPALPLGVPSSSLHPQSLGVPLQASSSAAKRGTPGVRGKKAKLGQPWPVTYTHTGPGARGQAASRIAPGAVVATGHSVVASQYFSLIGRRVMTRWPDDNNFYEAIIRDYDAAKGLHLLSYDMNTPNESWEWVNLEEISPEDIRWEGEDLSITHRGGRGGSGRGLKKSGSRGGAALVSGRGRGFLKNQLRKDFAPTQNGTKRNMDEIEILNTDILIKEVEKVFNEAHPDPIEVEKAKKVLKEHEQSLLDAITRLAELSAGETEDDELHLSHSQSVDRNWSKQMTANYEDEVAEGGRESSDGDRMMGEG</sequence>
<dbReference type="AlphaFoldDB" id="A0A835S2V0"/>
<feature type="compositionally biased region" description="Polar residues" evidence="6">
    <location>
        <begin position="1"/>
        <end position="11"/>
    </location>
</feature>
<keyword evidence="3" id="KW-0611">Plant defense</keyword>
<accession>A0A835S2V0</accession>
<dbReference type="FunFam" id="1.10.1240.40:FF:000004">
    <property type="entry name" value="Protein EMSY-LIKE 4"/>
    <property type="match status" value="1"/>
</dbReference>
<dbReference type="Gene3D" id="2.30.30.140">
    <property type="match status" value="1"/>
</dbReference>
<dbReference type="OrthoDB" id="1737049at2759"/>
<evidence type="ECO:0000313" key="8">
    <source>
        <dbReference type="EMBL" id="KAG0500369.1"/>
    </source>
</evidence>
<feature type="region of interest" description="Disordered" evidence="6">
    <location>
        <begin position="131"/>
        <end position="153"/>
    </location>
</feature>
<feature type="region of interest" description="Disordered" evidence="6">
    <location>
        <begin position="307"/>
        <end position="326"/>
    </location>
</feature>
<evidence type="ECO:0000256" key="5">
    <source>
        <dbReference type="ARBA" id="ARBA00023242"/>
    </source>
</evidence>
<protein>
    <recommendedName>
        <fullName evidence="7">ENT domain-containing protein</fullName>
    </recommendedName>
</protein>
<proteinExistence type="predicted"/>
<evidence type="ECO:0000256" key="3">
    <source>
        <dbReference type="ARBA" id="ARBA00022821"/>
    </source>
</evidence>
<reference evidence="8 9" key="1">
    <citation type="journal article" date="2020" name="Nat. Food">
        <title>A phased Vanilla planifolia genome enables genetic improvement of flavour and production.</title>
        <authorList>
            <person name="Hasing T."/>
            <person name="Tang H."/>
            <person name="Brym M."/>
            <person name="Khazi F."/>
            <person name="Huang T."/>
            <person name="Chambers A.H."/>
        </authorList>
    </citation>
    <scope>NUCLEOTIDE SEQUENCE [LARGE SCALE GENOMIC DNA]</scope>
    <source>
        <tissue evidence="8">Leaf</tissue>
    </source>
</reference>
<dbReference type="Gene3D" id="1.10.1240.40">
    <property type="entry name" value="ENT domain"/>
    <property type="match status" value="1"/>
</dbReference>
<name>A0A835S2V0_VANPL</name>
<dbReference type="PANTHER" id="PTHR33432:SF27">
    <property type="entry name" value="PROTEIN EMSY-LIKE 3"/>
    <property type="match status" value="1"/>
</dbReference>
<gene>
    <name evidence="8" type="ORF">HPP92_000441</name>
</gene>
<dbReference type="InterPro" id="IPR033485">
    <property type="entry name" value="EMSY-LIKE_plant"/>
</dbReference>
<dbReference type="InterPro" id="IPR005491">
    <property type="entry name" value="ENT_dom"/>
</dbReference>
<feature type="compositionally biased region" description="Basic and acidic residues" evidence="6">
    <location>
        <begin position="446"/>
        <end position="461"/>
    </location>
</feature>
<evidence type="ECO:0000256" key="4">
    <source>
        <dbReference type="ARBA" id="ARBA00023054"/>
    </source>
</evidence>
<keyword evidence="4" id="KW-0175">Coiled coil</keyword>
<evidence type="ECO:0000256" key="2">
    <source>
        <dbReference type="ARBA" id="ARBA00022553"/>
    </source>
</evidence>
<dbReference type="Pfam" id="PF03735">
    <property type="entry name" value="ENT"/>
    <property type="match status" value="1"/>
</dbReference>
<comment type="caution">
    <text evidence="8">The sequence shown here is derived from an EMBL/GenBank/DDBJ whole genome shotgun (WGS) entry which is preliminary data.</text>
</comment>
<dbReference type="SUPFAM" id="SSF158639">
    <property type="entry name" value="ENT-like"/>
    <property type="match status" value="1"/>
</dbReference>
<dbReference type="Proteomes" id="UP000639772">
    <property type="component" value="Chromosome 1"/>
</dbReference>
<comment type="subcellular location">
    <subcellularLocation>
        <location evidence="1">Nucleus</location>
    </subcellularLocation>
</comment>
<feature type="region of interest" description="Disordered" evidence="6">
    <location>
        <begin position="1"/>
        <end position="32"/>
    </location>
</feature>
<dbReference type="InterPro" id="IPR036142">
    <property type="entry name" value="ENT_dom-like_sf"/>
</dbReference>
<evidence type="ECO:0000256" key="6">
    <source>
        <dbReference type="SAM" id="MobiDB-lite"/>
    </source>
</evidence>
<dbReference type="EMBL" id="JADCNM010000001">
    <property type="protein sequence ID" value="KAG0500369.1"/>
    <property type="molecule type" value="Genomic_DNA"/>
</dbReference>
<feature type="compositionally biased region" description="Polar residues" evidence="6">
    <location>
        <begin position="423"/>
        <end position="438"/>
    </location>
</feature>
<dbReference type="PANTHER" id="PTHR33432">
    <property type="entry name" value="PROTEIN EMSY-LIKE 4"/>
    <property type="match status" value="1"/>
</dbReference>
<keyword evidence="5" id="KW-0539">Nucleus</keyword>
<organism evidence="8 9">
    <name type="scientific">Vanilla planifolia</name>
    <name type="common">Vanilla</name>
    <dbReference type="NCBI Taxonomy" id="51239"/>
    <lineage>
        <taxon>Eukaryota</taxon>
        <taxon>Viridiplantae</taxon>
        <taxon>Streptophyta</taxon>
        <taxon>Embryophyta</taxon>
        <taxon>Tracheophyta</taxon>
        <taxon>Spermatophyta</taxon>
        <taxon>Magnoliopsida</taxon>
        <taxon>Liliopsida</taxon>
        <taxon>Asparagales</taxon>
        <taxon>Orchidaceae</taxon>
        <taxon>Vanilloideae</taxon>
        <taxon>Vanilleae</taxon>
        <taxon>Vanilla</taxon>
    </lineage>
</organism>
<feature type="region of interest" description="Disordered" evidence="6">
    <location>
        <begin position="414"/>
        <end position="461"/>
    </location>
</feature>
<feature type="domain" description="ENT" evidence="7">
    <location>
        <begin position="49"/>
        <end position="136"/>
    </location>
</feature>
<dbReference type="SUPFAM" id="SSF63748">
    <property type="entry name" value="Tudor/PWWP/MBT"/>
    <property type="match status" value="1"/>
</dbReference>